<evidence type="ECO:0000256" key="3">
    <source>
        <dbReference type="ARBA" id="ARBA00022692"/>
    </source>
</evidence>
<feature type="transmembrane region" description="Helical" evidence="6">
    <location>
        <begin position="396"/>
        <end position="416"/>
    </location>
</feature>
<keyword evidence="2" id="KW-0813">Transport</keyword>
<keyword evidence="3 6" id="KW-0812">Transmembrane</keyword>
<feature type="transmembrane region" description="Helical" evidence="6">
    <location>
        <begin position="131"/>
        <end position="150"/>
    </location>
</feature>
<evidence type="ECO:0000256" key="5">
    <source>
        <dbReference type="ARBA" id="ARBA00023136"/>
    </source>
</evidence>
<dbReference type="Pfam" id="PF07690">
    <property type="entry name" value="MFS_1"/>
    <property type="match status" value="2"/>
</dbReference>
<keyword evidence="4 6" id="KW-1133">Transmembrane helix</keyword>
<dbReference type="AlphaFoldDB" id="A0A9N9TC72"/>
<feature type="transmembrane region" description="Helical" evidence="6">
    <location>
        <begin position="34"/>
        <end position="55"/>
    </location>
</feature>
<evidence type="ECO:0000259" key="7">
    <source>
        <dbReference type="PROSITE" id="PS50850"/>
    </source>
</evidence>
<dbReference type="InterPro" id="IPR036259">
    <property type="entry name" value="MFS_trans_sf"/>
</dbReference>
<dbReference type="OrthoDB" id="4139357at2759"/>
<evidence type="ECO:0000313" key="8">
    <source>
        <dbReference type="EMBL" id="CAG9840205.1"/>
    </source>
</evidence>
<evidence type="ECO:0000313" key="9">
    <source>
        <dbReference type="Proteomes" id="UP001153709"/>
    </source>
</evidence>
<dbReference type="EMBL" id="OU898284">
    <property type="protein sequence ID" value="CAG9840205.1"/>
    <property type="molecule type" value="Genomic_DNA"/>
</dbReference>
<feature type="transmembrane region" description="Helical" evidence="6">
    <location>
        <begin position="104"/>
        <end position="125"/>
    </location>
</feature>
<dbReference type="GO" id="GO:0016020">
    <property type="term" value="C:membrane"/>
    <property type="evidence" value="ECO:0007669"/>
    <property type="project" value="UniProtKB-SubCell"/>
</dbReference>
<dbReference type="PANTHER" id="PTHR23511:SF36">
    <property type="entry name" value="EG:BACR7A4.13 PROTEIN-RELATED"/>
    <property type="match status" value="1"/>
</dbReference>
<feature type="transmembrane region" description="Helical" evidence="6">
    <location>
        <begin position="204"/>
        <end position="223"/>
    </location>
</feature>
<sequence length="510" mass="56358">MTQFTSPVIEKSNGSEVQEFDCEEALSASGCGRFNAYVVVIAIFTGLICVFEGRVMPYVVPAAECDLGLGIKEKAVLNAVPSAGMMLTSFLWGSLGDSFGRRKLVIVMCIMDFCFMLVAASSQSFAVLLTFRLLGGMASSGIYPSLASYLTEVHVVKHRAVVQLLLGSVYGLGDILLPLFALLILTNRDTILLYDAVVFHSWNFYLLLCCIPPLIGGIGFMWLPESPKYLVSKKEHDRALKSFQSIYTINTKNPVTDYPIKDLKYLSCLGDKNDVQKTTVPKNRFQFSPILQKKHYKNIIISVSAQFLIFLCLNSVMLWLPQILQEMSIHQQHHNNTATVCETLYDLRDLTGVGEICQSDLSKNTKIYIFCMIVASSTILVFAVSGFVVNRIGKKTLLYFLGITSAIASFLLIYAQDFFMTLVLSSIICSFGNIAFNALVAIVVDLFPTNLRATSVSLLMTTGRLGGSLGAFVFPVLLTYGCEPSLLFISYCSLIWVFLVYLLPNQDAVS</sequence>
<evidence type="ECO:0000256" key="4">
    <source>
        <dbReference type="ARBA" id="ARBA00022989"/>
    </source>
</evidence>
<name>A0A9N9TC72_DIABA</name>
<dbReference type="InterPro" id="IPR011701">
    <property type="entry name" value="MFS"/>
</dbReference>
<feature type="transmembrane region" description="Helical" evidence="6">
    <location>
        <begin position="486"/>
        <end position="504"/>
    </location>
</feature>
<accession>A0A9N9TC72</accession>
<evidence type="ECO:0000256" key="1">
    <source>
        <dbReference type="ARBA" id="ARBA00004141"/>
    </source>
</evidence>
<dbReference type="Gene3D" id="1.20.1250.20">
    <property type="entry name" value="MFS general substrate transporter like domains"/>
    <property type="match status" value="1"/>
</dbReference>
<feature type="transmembrane region" description="Helical" evidence="6">
    <location>
        <begin position="75"/>
        <end position="92"/>
    </location>
</feature>
<feature type="transmembrane region" description="Helical" evidence="6">
    <location>
        <begin position="456"/>
        <end position="480"/>
    </location>
</feature>
<feature type="domain" description="Major facilitator superfamily (MFS) profile" evidence="7">
    <location>
        <begin position="38"/>
        <end position="508"/>
    </location>
</feature>
<feature type="transmembrane region" description="Helical" evidence="6">
    <location>
        <begin position="367"/>
        <end position="389"/>
    </location>
</feature>
<reference evidence="8" key="1">
    <citation type="submission" date="2022-01" db="EMBL/GenBank/DDBJ databases">
        <authorList>
            <person name="King R."/>
        </authorList>
    </citation>
    <scope>NUCLEOTIDE SEQUENCE</scope>
</reference>
<proteinExistence type="predicted"/>
<gene>
    <name evidence="8" type="ORF">DIABBA_LOCUS12874</name>
</gene>
<feature type="transmembrane region" description="Helical" evidence="6">
    <location>
        <begin position="299"/>
        <end position="320"/>
    </location>
</feature>
<feature type="transmembrane region" description="Helical" evidence="6">
    <location>
        <begin position="422"/>
        <end position="444"/>
    </location>
</feature>
<protein>
    <recommendedName>
        <fullName evidence="7">Major facilitator superfamily (MFS) profile domain-containing protein</fullName>
    </recommendedName>
</protein>
<dbReference type="PROSITE" id="PS50850">
    <property type="entry name" value="MFS"/>
    <property type="match status" value="1"/>
</dbReference>
<dbReference type="GO" id="GO:0022857">
    <property type="term" value="F:transmembrane transporter activity"/>
    <property type="evidence" value="ECO:0007669"/>
    <property type="project" value="InterPro"/>
</dbReference>
<feature type="transmembrane region" description="Helical" evidence="6">
    <location>
        <begin position="162"/>
        <end position="184"/>
    </location>
</feature>
<dbReference type="Proteomes" id="UP001153709">
    <property type="component" value="Chromosome 9"/>
</dbReference>
<keyword evidence="9" id="KW-1185">Reference proteome</keyword>
<dbReference type="InterPro" id="IPR020846">
    <property type="entry name" value="MFS_dom"/>
</dbReference>
<evidence type="ECO:0000256" key="2">
    <source>
        <dbReference type="ARBA" id="ARBA00022448"/>
    </source>
</evidence>
<evidence type="ECO:0000256" key="6">
    <source>
        <dbReference type="SAM" id="Phobius"/>
    </source>
</evidence>
<dbReference type="PANTHER" id="PTHR23511">
    <property type="entry name" value="SYNAPTIC VESICLE GLYCOPROTEIN 2"/>
    <property type="match status" value="1"/>
</dbReference>
<comment type="subcellular location">
    <subcellularLocation>
        <location evidence="1">Membrane</location>
        <topology evidence="1">Multi-pass membrane protein</topology>
    </subcellularLocation>
</comment>
<keyword evidence="5 6" id="KW-0472">Membrane</keyword>
<organism evidence="8 9">
    <name type="scientific">Diabrotica balteata</name>
    <name type="common">Banded cucumber beetle</name>
    <dbReference type="NCBI Taxonomy" id="107213"/>
    <lineage>
        <taxon>Eukaryota</taxon>
        <taxon>Metazoa</taxon>
        <taxon>Ecdysozoa</taxon>
        <taxon>Arthropoda</taxon>
        <taxon>Hexapoda</taxon>
        <taxon>Insecta</taxon>
        <taxon>Pterygota</taxon>
        <taxon>Neoptera</taxon>
        <taxon>Endopterygota</taxon>
        <taxon>Coleoptera</taxon>
        <taxon>Polyphaga</taxon>
        <taxon>Cucujiformia</taxon>
        <taxon>Chrysomeloidea</taxon>
        <taxon>Chrysomelidae</taxon>
        <taxon>Galerucinae</taxon>
        <taxon>Diabroticina</taxon>
        <taxon>Diabroticites</taxon>
        <taxon>Diabrotica</taxon>
    </lineage>
</organism>
<dbReference type="SUPFAM" id="SSF103473">
    <property type="entry name" value="MFS general substrate transporter"/>
    <property type="match status" value="1"/>
</dbReference>